<evidence type="ECO:0000256" key="6">
    <source>
        <dbReference type="SAM" id="SignalP"/>
    </source>
</evidence>
<keyword evidence="4" id="KW-0249">Electron transport</keyword>
<evidence type="ECO:0000256" key="5">
    <source>
        <dbReference type="ARBA" id="ARBA00023004"/>
    </source>
</evidence>
<evidence type="ECO:0000256" key="1">
    <source>
        <dbReference type="ARBA" id="ARBA00022448"/>
    </source>
</evidence>
<dbReference type="PROSITE" id="PS51009">
    <property type="entry name" value="CYTCII"/>
    <property type="match status" value="1"/>
</dbReference>
<dbReference type="InterPro" id="IPR012127">
    <property type="entry name" value="Cyt_c_prime"/>
</dbReference>
<evidence type="ECO:0000256" key="4">
    <source>
        <dbReference type="ARBA" id="ARBA00022982"/>
    </source>
</evidence>
<proteinExistence type="predicted"/>
<dbReference type="Proteomes" id="UP001241747">
    <property type="component" value="Unassembled WGS sequence"/>
</dbReference>
<keyword evidence="8" id="KW-1185">Reference proteome</keyword>
<reference evidence="7 8" key="1">
    <citation type="submission" date="2023-07" db="EMBL/GenBank/DDBJ databases">
        <title>Genomic Encyclopedia of Type Strains, Phase IV (KMG-IV): sequencing the most valuable type-strain genomes for metagenomic binning, comparative biology and taxonomic classification.</title>
        <authorList>
            <person name="Goeker M."/>
        </authorList>
    </citation>
    <scope>NUCLEOTIDE SEQUENCE [LARGE SCALE GENOMIC DNA]</scope>
    <source>
        <strain evidence="7 8">DSM 3770</strain>
    </source>
</reference>
<name>A0ABU0LA76_XANAG</name>
<keyword evidence="1" id="KW-0813">Transport</keyword>
<dbReference type="SUPFAM" id="SSF47175">
    <property type="entry name" value="Cytochromes"/>
    <property type="match status" value="1"/>
</dbReference>
<evidence type="ECO:0000313" key="8">
    <source>
        <dbReference type="Proteomes" id="UP001241747"/>
    </source>
</evidence>
<dbReference type="EMBL" id="JAUSVY010000002">
    <property type="protein sequence ID" value="MDQ0504039.1"/>
    <property type="molecule type" value="Genomic_DNA"/>
</dbReference>
<comment type="caution">
    <text evidence="7">The sequence shown here is derived from an EMBL/GenBank/DDBJ whole genome shotgun (WGS) entry which is preliminary data.</text>
</comment>
<dbReference type="Pfam" id="PF01322">
    <property type="entry name" value="Cytochrom_C_2"/>
    <property type="match status" value="1"/>
</dbReference>
<gene>
    <name evidence="7" type="ORF">QOZ94_000813</name>
</gene>
<protein>
    <submittedName>
        <fullName evidence="7">Cytochrome c556</fullName>
    </submittedName>
</protein>
<dbReference type="Gene3D" id="1.20.120.10">
    <property type="entry name" value="Cytochrome c/b562"/>
    <property type="match status" value="1"/>
</dbReference>
<evidence type="ECO:0000256" key="2">
    <source>
        <dbReference type="ARBA" id="ARBA00022617"/>
    </source>
</evidence>
<organism evidence="7 8">
    <name type="scientific">Xanthobacter agilis</name>
    <dbReference type="NCBI Taxonomy" id="47492"/>
    <lineage>
        <taxon>Bacteria</taxon>
        <taxon>Pseudomonadati</taxon>
        <taxon>Pseudomonadota</taxon>
        <taxon>Alphaproteobacteria</taxon>
        <taxon>Hyphomicrobiales</taxon>
        <taxon>Xanthobacteraceae</taxon>
        <taxon>Xanthobacter</taxon>
    </lineage>
</organism>
<accession>A0ABU0LA76</accession>
<evidence type="ECO:0000256" key="3">
    <source>
        <dbReference type="ARBA" id="ARBA00022723"/>
    </source>
</evidence>
<sequence>MRLSVTAAVVAGLVAATAAYAQTNVLQQRRAAMKEIGEQTDIGASILKGKVPFSTEKATLIFQTYKDKMVGLEKLFPPGSDTGETKATAAVWTDRAGFDAAIVKFNQAVADNAAKGVVDEAGFKVAFAAVAENCRACHQTFKSR</sequence>
<dbReference type="RefSeq" id="WP_237345160.1">
    <property type="nucleotide sequence ID" value="NZ_JABWGX010000008.1"/>
</dbReference>
<keyword evidence="3" id="KW-0479">Metal-binding</keyword>
<dbReference type="InterPro" id="IPR002321">
    <property type="entry name" value="Cyt_c_II"/>
</dbReference>
<evidence type="ECO:0000313" key="7">
    <source>
        <dbReference type="EMBL" id="MDQ0504039.1"/>
    </source>
</evidence>
<dbReference type="InterPro" id="IPR010980">
    <property type="entry name" value="Cyt_c/b562"/>
</dbReference>
<feature type="signal peptide" evidence="6">
    <location>
        <begin position="1"/>
        <end position="21"/>
    </location>
</feature>
<keyword evidence="5" id="KW-0408">Iron</keyword>
<dbReference type="PIRSF" id="PIRSF000027">
    <property type="entry name" value="Cytc_c_prime"/>
    <property type="match status" value="1"/>
</dbReference>
<feature type="chain" id="PRO_5047178718" evidence="6">
    <location>
        <begin position="22"/>
        <end position="144"/>
    </location>
</feature>
<keyword evidence="6" id="KW-0732">Signal</keyword>
<keyword evidence="2" id="KW-0349">Heme</keyword>